<accession>A0A7R9KEE2</accession>
<dbReference type="EMBL" id="OC855093">
    <property type="protein sequence ID" value="CAD7621211.1"/>
    <property type="molecule type" value="Genomic_DNA"/>
</dbReference>
<dbReference type="AlphaFoldDB" id="A0A7R9KEE2"/>
<keyword evidence="2" id="KW-1185">Reference proteome</keyword>
<protein>
    <submittedName>
        <fullName evidence="1">Uncharacterized protein</fullName>
    </submittedName>
</protein>
<evidence type="ECO:0000313" key="1">
    <source>
        <dbReference type="EMBL" id="CAD7621211.1"/>
    </source>
</evidence>
<name>A0A7R9KEE2_9ACAR</name>
<evidence type="ECO:0000313" key="2">
    <source>
        <dbReference type="Proteomes" id="UP000759131"/>
    </source>
</evidence>
<organism evidence="1">
    <name type="scientific">Medioppia subpectinata</name>
    <dbReference type="NCBI Taxonomy" id="1979941"/>
    <lineage>
        <taxon>Eukaryota</taxon>
        <taxon>Metazoa</taxon>
        <taxon>Ecdysozoa</taxon>
        <taxon>Arthropoda</taxon>
        <taxon>Chelicerata</taxon>
        <taxon>Arachnida</taxon>
        <taxon>Acari</taxon>
        <taxon>Acariformes</taxon>
        <taxon>Sarcoptiformes</taxon>
        <taxon>Oribatida</taxon>
        <taxon>Brachypylina</taxon>
        <taxon>Oppioidea</taxon>
        <taxon>Oppiidae</taxon>
        <taxon>Medioppia</taxon>
    </lineage>
</organism>
<dbReference type="EMBL" id="CAJPIZ010000518">
    <property type="protein sequence ID" value="CAG2101641.1"/>
    <property type="molecule type" value="Genomic_DNA"/>
</dbReference>
<sequence>MIFKWPHYKKLQTINKNKAYANTAGVDEFWSESMSPESPEPALQTLYCRDSKLWSLSEHQRYDFNYGNW</sequence>
<reference evidence="1" key="1">
    <citation type="submission" date="2020-11" db="EMBL/GenBank/DDBJ databases">
        <authorList>
            <person name="Tran Van P."/>
        </authorList>
    </citation>
    <scope>NUCLEOTIDE SEQUENCE</scope>
</reference>
<proteinExistence type="predicted"/>
<dbReference type="Proteomes" id="UP000759131">
    <property type="component" value="Unassembled WGS sequence"/>
</dbReference>
<gene>
    <name evidence="1" type="ORF">OSB1V03_LOCUS1685</name>
</gene>